<dbReference type="AlphaFoldDB" id="A0AAV2TEI9"/>
<accession>A0AAV2TEI9</accession>
<dbReference type="Gene3D" id="3.30.200.20">
    <property type="entry name" value="Phosphorylase Kinase, domain 1"/>
    <property type="match status" value="1"/>
</dbReference>
<proteinExistence type="predicted"/>
<keyword evidence="7" id="KW-0418">Kinase</keyword>
<protein>
    <recommendedName>
        <fullName evidence="10">Dual serine/threonine and tyrosine protein kinase</fullName>
        <ecNumber evidence="2">2.7.12.1</ecNumber>
    </recommendedName>
    <alternativeName>
        <fullName evidence="12">Dusty protein kinase</fullName>
    </alternativeName>
    <alternativeName>
        <fullName evidence="11">Receptor-interacting serine/threonine-protein kinase 5</fullName>
    </alternativeName>
</protein>
<dbReference type="InterPro" id="IPR000719">
    <property type="entry name" value="Prot_kinase_dom"/>
</dbReference>
<dbReference type="Pfam" id="PF00069">
    <property type="entry name" value="Pkinase"/>
    <property type="match status" value="1"/>
</dbReference>
<dbReference type="PROSITE" id="PS00107">
    <property type="entry name" value="PROTEIN_KINASE_ATP"/>
    <property type="match status" value="1"/>
</dbReference>
<dbReference type="InterPro" id="IPR008271">
    <property type="entry name" value="Ser/Thr_kinase_AS"/>
</dbReference>
<keyword evidence="3" id="KW-0963">Cytoplasm</keyword>
<dbReference type="GO" id="GO:0005737">
    <property type="term" value="C:cytoplasm"/>
    <property type="evidence" value="ECO:0007669"/>
    <property type="project" value="UniProtKB-SubCell"/>
</dbReference>
<keyword evidence="4" id="KW-0723">Serine/threonine-protein kinase</keyword>
<dbReference type="EMBL" id="CAXLJL010000268">
    <property type="protein sequence ID" value="CAL5135867.1"/>
    <property type="molecule type" value="Genomic_DNA"/>
</dbReference>
<dbReference type="GO" id="GO:0004674">
    <property type="term" value="F:protein serine/threonine kinase activity"/>
    <property type="evidence" value="ECO:0007669"/>
    <property type="project" value="UniProtKB-KW"/>
</dbReference>
<evidence type="ECO:0000256" key="7">
    <source>
        <dbReference type="ARBA" id="ARBA00022777"/>
    </source>
</evidence>
<dbReference type="InterPro" id="IPR051302">
    <property type="entry name" value="Dual_SerThr-Tyr_Kinase"/>
</dbReference>
<comment type="caution">
    <text evidence="19">The sequence shown here is derived from an EMBL/GenBank/DDBJ whole genome shotgun (WGS) entry which is preliminary data.</text>
</comment>
<dbReference type="GO" id="GO:0004712">
    <property type="term" value="F:protein serine/threonine/tyrosine kinase activity"/>
    <property type="evidence" value="ECO:0007669"/>
    <property type="project" value="UniProtKB-EC"/>
</dbReference>
<evidence type="ECO:0000256" key="12">
    <source>
        <dbReference type="ARBA" id="ARBA00042638"/>
    </source>
</evidence>
<evidence type="ECO:0000256" key="6">
    <source>
        <dbReference type="ARBA" id="ARBA00022741"/>
    </source>
</evidence>
<comment type="catalytic activity">
    <reaction evidence="15">
        <text>L-tyrosyl-[protein] + ATP = O-phospho-L-tyrosyl-[protein] + ADP + H(+)</text>
        <dbReference type="Rhea" id="RHEA:10596"/>
        <dbReference type="Rhea" id="RHEA-COMP:10136"/>
        <dbReference type="Rhea" id="RHEA-COMP:20101"/>
        <dbReference type="ChEBI" id="CHEBI:15378"/>
        <dbReference type="ChEBI" id="CHEBI:30616"/>
        <dbReference type="ChEBI" id="CHEBI:46858"/>
        <dbReference type="ChEBI" id="CHEBI:61978"/>
        <dbReference type="ChEBI" id="CHEBI:456216"/>
        <dbReference type="EC" id="2.7.12.1"/>
    </reaction>
</comment>
<evidence type="ECO:0000259" key="18">
    <source>
        <dbReference type="PROSITE" id="PS50011"/>
    </source>
</evidence>
<dbReference type="GO" id="GO:0004713">
    <property type="term" value="F:protein tyrosine kinase activity"/>
    <property type="evidence" value="ECO:0007669"/>
    <property type="project" value="UniProtKB-KW"/>
</dbReference>
<evidence type="ECO:0000256" key="11">
    <source>
        <dbReference type="ARBA" id="ARBA00041268"/>
    </source>
</evidence>
<feature type="binding site" evidence="16">
    <location>
        <position position="972"/>
    </location>
    <ligand>
        <name>ATP</name>
        <dbReference type="ChEBI" id="CHEBI:30616"/>
    </ligand>
</feature>
<dbReference type="GO" id="GO:0005524">
    <property type="term" value="F:ATP binding"/>
    <property type="evidence" value="ECO:0007669"/>
    <property type="project" value="UniProtKB-UniRule"/>
</dbReference>
<dbReference type="GO" id="GO:0070374">
    <property type="term" value="P:positive regulation of ERK1 and ERK2 cascade"/>
    <property type="evidence" value="ECO:0007669"/>
    <property type="project" value="TreeGrafter"/>
</dbReference>
<evidence type="ECO:0000256" key="17">
    <source>
        <dbReference type="SAM" id="MobiDB-lite"/>
    </source>
</evidence>
<dbReference type="PROSITE" id="PS00108">
    <property type="entry name" value="PROTEIN_KINASE_ST"/>
    <property type="match status" value="1"/>
</dbReference>
<keyword evidence="8 16" id="KW-0067">ATP-binding</keyword>
<dbReference type="Proteomes" id="UP001497525">
    <property type="component" value="Unassembled WGS sequence"/>
</dbReference>
<evidence type="ECO:0000256" key="16">
    <source>
        <dbReference type="PROSITE-ProRule" id="PRU10141"/>
    </source>
</evidence>
<organism evidence="19 20">
    <name type="scientific">Calicophoron daubneyi</name>
    <name type="common">Rumen fluke</name>
    <name type="synonym">Paramphistomum daubneyi</name>
    <dbReference type="NCBI Taxonomy" id="300641"/>
    <lineage>
        <taxon>Eukaryota</taxon>
        <taxon>Metazoa</taxon>
        <taxon>Spiralia</taxon>
        <taxon>Lophotrochozoa</taxon>
        <taxon>Platyhelminthes</taxon>
        <taxon>Trematoda</taxon>
        <taxon>Digenea</taxon>
        <taxon>Plagiorchiida</taxon>
        <taxon>Pronocephalata</taxon>
        <taxon>Paramphistomoidea</taxon>
        <taxon>Paramphistomidae</taxon>
        <taxon>Calicophoron</taxon>
    </lineage>
</organism>
<evidence type="ECO:0000256" key="2">
    <source>
        <dbReference type="ARBA" id="ARBA00013203"/>
    </source>
</evidence>
<feature type="domain" description="Protein kinase" evidence="18">
    <location>
        <begin position="943"/>
        <end position="1201"/>
    </location>
</feature>
<dbReference type="GO" id="GO:0045743">
    <property type="term" value="P:positive regulation of fibroblast growth factor receptor signaling pathway"/>
    <property type="evidence" value="ECO:0007669"/>
    <property type="project" value="TreeGrafter"/>
</dbReference>
<evidence type="ECO:0000256" key="1">
    <source>
        <dbReference type="ARBA" id="ARBA00004496"/>
    </source>
</evidence>
<gene>
    <name evidence="19" type="ORF">CDAUBV1_LOCUS9977</name>
</gene>
<evidence type="ECO:0000256" key="8">
    <source>
        <dbReference type="ARBA" id="ARBA00022840"/>
    </source>
</evidence>
<evidence type="ECO:0000313" key="19">
    <source>
        <dbReference type="EMBL" id="CAL5135867.1"/>
    </source>
</evidence>
<dbReference type="PANTHER" id="PTHR46392">
    <property type="entry name" value="DUAL SERINE/THREONINE AND TYROSINE PROTEIN KINASE"/>
    <property type="match status" value="1"/>
</dbReference>
<dbReference type="Gene3D" id="1.10.510.10">
    <property type="entry name" value="Transferase(Phosphotransferase) domain 1"/>
    <property type="match status" value="1"/>
</dbReference>
<keyword evidence="5" id="KW-0808">Transferase</keyword>
<evidence type="ECO:0000256" key="14">
    <source>
        <dbReference type="ARBA" id="ARBA00049308"/>
    </source>
</evidence>
<dbReference type="SUPFAM" id="SSF56112">
    <property type="entry name" value="Protein kinase-like (PK-like)"/>
    <property type="match status" value="1"/>
</dbReference>
<dbReference type="GO" id="GO:0044344">
    <property type="term" value="P:cellular response to fibroblast growth factor stimulus"/>
    <property type="evidence" value="ECO:0007669"/>
    <property type="project" value="TreeGrafter"/>
</dbReference>
<sequence>MTALIGKEVRRFKKHRLIIRKNLKDLRKAYQCIEEDELNERFLRAAGVDYQLSIEDEQLCSQVAENDVAIIILGQDNYAKAAVVNELFQKDLLPIKSADENSLWRLINIHNGQQNSASLCIKETLSTLDEHMPVNIEKYINDDPLVDENASRDNCRKSSFLDISLNGELLLVDGLRVIVAPSCRNNTVDEFCEVFQTACSGVLPLLIYAFQCKALTSWDLIKLTELRRLAHENPILFVTVPPKEMYYVQVKGWQHRLYPCPRHLRNLTYLDRGHRVGQNSLQAWYKRNPSSSRKETTFLRHRWSISRLPDKLAPLGQAQRNMIPEPGDQSGLCCDTTGSKPREEALSSAEQAFKKTQEVSSLEHAAESEGELSKFDFQTKLLSILVQLGFISGKKASKMKQEEEIVDTRSVSADSGLYSTTDSNAQRTEYTAASSGSSTASVGSLPMTATPPAKTIQAFKLNRVSTVRSEIVHNFQKDFEGQLFSFIQRRLQNYLFWSLESINSSVIRCLQGFVLQAYDLAHDLSVTPKRLEFAKAQELKLYEKLLKKVRQSQPAIMDIMSNTLKEMCSILPQRAAHDLDFSHISGTEPNRATPPSVYGEPLPPEDSASLPIIHQNDDVAPLSREAQSHSTMVRIVNLSTTTVNSAQTTDGVSRNPRTSTAFRDYKQAVKIVRGYIIQKVTNAIAARVLESMEVMRQSCVGTLKRTIFSLEQLDDNELYSNRALSCPLIDCCTEYDDMPLGFSPTSNDLDSADVAVLSQKTPEVRSMPHSPMAQEISFFPSEDALTEGHCSAEHADPDSKTVSSAFKDLLRFAYALSIPAQTNAVWHITGVFEKLKEAFINPLSWKVPAELDPAWTEKTARAILNTLCESSIARKLCAQVTEKLRQSHEGFLLTLQRLEARAELRHCRFEEAQESILRHHAPRLSRIALDTSAMQNYLLHGLPFLGKEIGRGQYGVVYACSRWGSYSHLAVKSVVPPDDKHWKDLALEVYYSRQIPPHERIVRLHATVIDYDHAHGSQPAVLIIMERLVRDLHTAIKQGLPWPRRLNVARDVVEGMRYLHSLGLVHRDIKPRNVLLDHNDRAKLTDLGFCKPYAMIGGSILGTPMHMAPEIFEQNYDYAVDIYAFGVLFWYICAGRVQMPKNFEQCADKEALWQAVRRGLRPERLKNFTKECWNLMELCWARNPRIRPHSGQIADILDKIYADEEAKISREKEPESKDNQGEKS</sequence>
<evidence type="ECO:0000256" key="5">
    <source>
        <dbReference type="ARBA" id="ARBA00022679"/>
    </source>
</evidence>
<evidence type="ECO:0000256" key="9">
    <source>
        <dbReference type="ARBA" id="ARBA00023137"/>
    </source>
</evidence>
<dbReference type="EC" id="2.7.12.1" evidence="2"/>
<dbReference type="InterPro" id="IPR017441">
    <property type="entry name" value="Protein_kinase_ATP_BS"/>
</dbReference>
<reference evidence="19" key="1">
    <citation type="submission" date="2024-06" db="EMBL/GenBank/DDBJ databases">
        <authorList>
            <person name="Liu X."/>
            <person name="Lenzi L."/>
            <person name="Haldenby T S."/>
            <person name="Uol C."/>
        </authorList>
    </citation>
    <scope>NUCLEOTIDE SEQUENCE</scope>
</reference>
<dbReference type="GO" id="GO:0043066">
    <property type="term" value="P:negative regulation of apoptotic process"/>
    <property type="evidence" value="ECO:0007669"/>
    <property type="project" value="TreeGrafter"/>
</dbReference>
<evidence type="ECO:0000256" key="4">
    <source>
        <dbReference type="ARBA" id="ARBA00022527"/>
    </source>
</evidence>
<evidence type="ECO:0000256" key="15">
    <source>
        <dbReference type="ARBA" id="ARBA00051680"/>
    </source>
</evidence>
<dbReference type="InterPro" id="IPR011009">
    <property type="entry name" value="Kinase-like_dom_sf"/>
</dbReference>
<evidence type="ECO:0000256" key="3">
    <source>
        <dbReference type="ARBA" id="ARBA00022490"/>
    </source>
</evidence>
<evidence type="ECO:0000256" key="10">
    <source>
        <dbReference type="ARBA" id="ARBA00040421"/>
    </source>
</evidence>
<dbReference type="PANTHER" id="PTHR46392:SF1">
    <property type="entry name" value="DUAL SERINE_THREONINE AND TYROSINE PROTEIN KINASE"/>
    <property type="match status" value="1"/>
</dbReference>
<evidence type="ECO:0000256" key="13">
    <source>
        <dbReference type="ARBA" id="ARBA00049003"/>
    </source>
</evidence>
<keyword evidence="9" id="KW-0829">Tyrosine-protein kinase</keyword>
<comment type="subcellular location">
    <subcellularLocation>
        <location evidence="1">Cytoplasm</location>
    </subcellularLocation>
</comment>
<comment type="catalytic activity">
    <reaction evidence="14">
        <text>L-threonyl-[protein] + ATP = O-phospho-L-threonyl-[protein] + ADP + H(+)</text>
        <dbReference type="Rhea" id="RHEA:46608"/>
        <dbReference type="Rhea" id="RHEA-COMP:11060"/>
        <dbReference type="Rhea" id="RHEA-COMP:11605"/>
        <dbReference type="ChEBI" id="CHEBI:15378"/>
        <dbReference type="ChEBI" id="CHEBI:30013"/>
        <dbReference type="ChEBI" id="CHEBI:30616"/>
        <dbReference type="ChEBI" id="CHEBI:61977"/>
        <dbReference type="ChEBI" id="CHEBI:456216"/>
        <dbReference type="EC" id="2.7.12.1"/>
    </reaction>
</comment>
<comment type="catalytic activity">
    <reaction evidence="13">
        <text>L-seryl-[protein] + ATP = O-phospho-L-seryl-[protein] + ADP + H(+)</text>
        <dbReference type="Rhea" id="RHEA:17989"/>
        <dbReference type="Rhea" id="RHEA-COMP:9863"/>
        <dbReference type="Rhea" id="RHEA-COMP:11604"/>
        <dbReference type="ChEBI" id="CHEBI:15378"/>
        <dbReference type="ChEBI" id="CHEBI:29999"/>
        <dbReference type="ChEBI" id="CHEBI:30616"/>
        <dbReference type="ChEBI" id="CHEBI:83421"/>
        <dbReference type="ChEBI" id="CHEBI:456216"/>
        <dbReference type="EC" id="2.7.12.1"/>
    </reaction>
</comment>
<keyword evidence="6 16" id="KW-0547">Nucleotide-binding</keyword>
<name>A0AAV2TEI9_CALDB</name>
<evidence type="ECO:0000313" key="20">
    <source>
        <dbReference type="Proteomes" id="UP001497525"/>
    </source>
</evidence>
<feature type="region of interest" description="Disordered" evidence="17">
    <location>
        <begin position="583"/>
        <end position="607"/>
    </location>
</feature>
<dbReference type="PROSITE" id="PS50011">
    <property type="entry name" value="PROTEIN_KINASE_DOM"/>
    <property type="match status" value="1"/>
</dbReference>
<dbReference type="SMART" id="SM00220">
    <property type="entry name" value="S_TKc"/>
    <property type="match status" value="1"/>
</dbReference>